<evidence type="ECO:0000313" key="5">
    <source>
        <dbReference type="EMBL" id="CAB4571148.1"/>
    </source>
</evidence>
<evidence type="ECO:0000313" key="8">
    <source>
        <dbReference type="EMBL" id="CAB4668126.1"/>
    </source>
</evidence>
<keyword evidence="3" id="KW-0012">Acyltransferase</keyword>
<dbReference type="Gene3D" id="3.40.47.10">
    <property type="match status" value="1"/>
</dbReference>
<dbReference type="GO" id="GO:0016746">
    <property type="term" value="F:acyltransferase activity"/>
    <property type="evidence" value="ECO:0007669"/>
    <property type="project" value="UniProtKB-KW"/>
</dbReference>
<reference evidence="4" key="1">
    <citation type="submission" date="2020-05" db="EMBL/GenBank/DDBJ databases">
        <authorList>
            <person name="Chiriac C."/>
            <person name="Salcher M."/>
            <person name="Ghai R."/>
            <person name="Kavagutti S V."/>
        </authorList>
    </citation>
    <scope>NUCLEOTIDE SEQUENCE</scope>
</reference>
<dbReference type="EMBL" id="CAEZTG010000111">
    <property type="protein sequence ID" value="CAB4571148.1"/>
    <property type="molecule type" value="Genomic_DNA"/>
</dbReference>
<dbReference type="EMBL" id="CAEZTR010000026">
    <property type="protein sequence ID" value="CAB4572754.1"/>
    <property type="molecule type" value="Genomic_DNA"/>
</dbReference>
<dbReference type="PANTHER" id="PTHR18919">
    <property type="entry name" value="ACETYL-COA C-ACYLTRANSFERASE"/>
    <property type="match status" value="1"/>
</dbReference>
<sequence length="500" mass="53431">MAADDMTRVCIVGTARHTWRDESQFAPEPLSMWEFVSRLAIDDAGTTADVAAQLDHLAVVHTQSWDYDNPVARLGERLGRDDLPGVSSLIAGTSPQRLIDQAAASMMRGEISAALIVGAEAQSTVRRMERSGEGPNWSYPNPNAVSIEASLGEWYLPTELRHGVLPAWLTFALLGQARWAARGAKPADRQAMFQLLSSLSNVAAQNPDSWYPVAHSAERLAHADAGNRPIATPFNKLTTAFPFVDMAAANLLVTDAVADRWKIPEDRRIYLRGWGFARDASHIAGRESLSSSPAMQSAFSSALTMAGLQQEEITAFDLYSCFGSAVQFARDALELADNDPRPISLTGGLPYHGGPGSNYMNHSISTLVDFLRENPNANGMVTGIGMHMTKHVAGVWSATPGKNPLPTSDEPQLAVLDDDAPGHTVQDTGTGSVTIESASVIYGREGEPVSVIAICSLPDGSRCYATTDAPDAMSAVVNDEWVGAAASVAPTDAGTNWLSL</sequence>
<dbReference type="EMBL" id="CAEZXE010000008">
    <property type="protein sequence ID" value="CAB4668126.1"/>
    <property type="molecule type" value="Genomic_DNA"/>
</dbReference>
<dbReference type="AlphaFoldDB" id="A0A6J6BR26"/>
<name>A0A6J6BR26_9ZZZZ</name>
<dbReference type="Gene3D" id="2.40.50.840">
    <property type="match status" value="1"/>
</dbReference>
<evidence type="ECO:0000256" key="3">
    <source>
        <dbReference type="ARBA" id="ARBA00023315"/>
    </source>
</evidence>
<dbReference type="PANTHER" id="PTHR18919:SF139">
    <property type="entry name" value="THIOLASE-LIKE PROTEIN TYPE 1 ADDITIONAL C-TERMINAL DOMAIN-CONTAINING PROTEIN"/>
    <property type="match status" value="1"/>
</dbReference>
<gene>
    <name evidence="4" type="ORF">UFOPK1495_00181</name>
    <name evidence="5" type="ORF">UFOPK1603_01174</name>
    <name evidence="6" type="ORF">UFOPK1711_00619</name>
    <name evidence="7" type="ORF">UFOPK2143_00709</name>
    <name evidence="8" type="ORF">UFOPK2350_00177</name>
</gene>
<dbReference type="InterPro" id="IPR016039">
    <property type="entry name" value="Thiolase-like"/>
</dbReference>
<proteinExistence type="inferred from homology"/>
<dbReference type="EMBL" id="CAEZVV010000031">
    <property type="protein sequence ID" value="CAB4641675.1"/>
    <property type="molecule type" value="Genomic_DNA"/>
</dbReference>
<evidence type="ECO:0000313" key="4">
    <source>
        <dbReference type="EMBL" id="CAB4540809.1"/>
    </source>
</evidence>
<organism evidence="4">
    <name type="scientific">freshwater metagenome</name>
    <dbReference type="NCBI Taxonomy" id="449393"/>
    <lineage>
        <taxon>unclassified sequences</taxon>
        <taxon>metagenomes</taxon>
        <taxon>ecological metagenomes</taxon>
    </lineage>
</organism>
<keyword evidence="2" id="KW-0808">Transferase</keyword>
<evidence type="ECO:0000313" key="6">
    <source>
        <dbReference type="EMBL" id="CAB4572754.1"/>
    </source>
</evidence>
<protein>
    <submittedName>
        <fullName evidence="4">Unannotated protein</fullName>
    </submittedName>
</protein>
<comment type="similarity">
    <text evidence="1">Belongs to the thiolase-like superfamily. Thiolase family.</text>
</comment>
<accession>A0A6J6BR26</accession>
<evidence type="ECO:0000313" key="7">
    <source>
        <dbReference type="EMBL" id="CAB4641675.1"/>
    </source>
</evidence>
<evidence type="ECO:0000256" key="2">
    <source>
        <dbReference type="ARBA" id="ARBA00022679"/>
    </source>
</evidence>
<evidence type="ECO:0000256" key="1">
    <source>
        <dbReference type="ARBA" id="ARBA00010982"/>
    </source>
</evidence>
<dbReference type="EMBL" id="CAEZSU010000011">
    <property type="protein sequence ID" value="CAB4540809.1"/>
    <property type="molecule type" value="Genomic_DNA"/>
</dbReference>
<dbReference type="SUPFAM" id="SSF53901">
    <property type="entry name" value="Thiolase-like"/>
    <property type="match status" value="1"/>
</dbReference>